<organism evidence="1 2">
    <name type="scientific">Anaeromyxobacter dehalogenans (strain ATCC BAA-258 / DSM 21875 / 2CP-1)</name>
    <dbReference type="NCBI Taxonomy" id="455488"/>
    <lineage>
        <taxon>Bacteria</taxon>
        <taxon>Pseudomonadati</taxon>
        <taxon>Myxococcota</taxon>
        <taxon>Myxococcia</taxon>
        <taxon>Myxococcales</taxon>
        <taxon>Cystobacterineae</taxon>
        <taxon>Anaeromyxobacteraceae</taxon>
        <taxon>Anaeromyxobacter</taxon>
    </lineage>
</organism>
<reference evidence="1" key="1">
    <citation type="submission" date="2009-01" db="EMBL/GenBank/DDBJ databases">
        <title>Complete sequence of Anaeromyxobacter dehalogenans 2CP-1.</title>
        <authorList>
            <consortium name="US DOE Joint Genome Institute"/>
            <person name="Lucas S."/>
            <person name="Copeland A."/>
            <person name="Lapidus A."/>
            <person name="Glavina del Rio T."/>
            <person name="Dalin E."/>
            <person name="Tice H."/>
            <person name="Bruce D."/>
            <person name="Goodwin L."/>
            <person name="Pitluck S."/>
            <person name="Saunders E."/>
            <person name="Brettin T."/>
            <person name="Detter J.C."/>
            <person name="Han C."/>
            <person name="Larimer F."/>
            <person name="Land M."/>
            <person name="Hauser L."/>
            <person name="Kyrpides N."/>
            <person name="Ovchinnikova G."/>
            <person name="Beliaev A.S."/>
            <person name="Richardson P."/>
        </authorList>
    </citation>
    <scope>NUCLEOTIDE SEQUENCE</scope>
    <source>
        <strain evidence="1">2CP-1</strain>
    </source>
</reference>
<evidence type="ECO:0000313" key="2">
    <source>
        <dbReference type="Proteomes" id="UP000007089"/>
    </source>
</evidence>
<accession>B8J6Q3</accession>
<name>B8J6Q3_ANAD2</name>
<evidence type="ECO:0008006" key="3">
    <source>
        <dbReference type="Google" id="ProtNLM"/>
    </source>
</evidence>
<dbReference type="AlphaFoldDB" id="B8J6Q3"/>
<gene>
    <name evidence="1" type="ordered locus">A2cp1_3699</name>
</gene>
<dbReference type="Proteomes" id="UP000007089">
    <property type="component" value="Chromosome"/>
</dbReference>
<evidence type="ECO:0000313" key="1">
    <source>
        <dbReference type="EMBL" id="ACL67025.1"/>
    </source>
</evidence>
<sequence>MRTGDARSAVETSLDGDAGVSVIASGIDTLYLFSHAPVFRTEFRRLEDAQQLARANPNRLAKGPTLDIAGHYFAMNRHGARTAPYLLDSEHATLLVNPHAASTFPTFTAELRAIYLWQKGARFVAEQAEEIASQLLVRMTPEDARLHVGRVDLAVDFQGWQPREGDGPEFVTRAHDRTSHVQRKVFTGFMFGHGDVAGRLYCKSIEIERSQKKWFRNIWAASKAYDPKRPVWRLEFQLRRPAIVSMELDGEHGPLDTWEDVLESSGALWRYLTRKWLALKHRTKQSRQNFHPAWDALARLGFSTGPWEGTEADLYRIHRQDSAERATGQIAGYLARGLAEHMFHESTDELVQPSLDDALPAIVERVRLHTKRRGRSVEERAQERVASWLATAESMTMNESLRMREPGDDDGDET</sequence>
<dbReference type="KEGG" id="acp:A2cp1_3699"/>
<dbReference type="EMBL" id="CP001359">
    <property type="protein sequence ID" value="ACL67025.1"/>
    <property type="molecule type" value="Genomic_DNA"/>
</dbReference>
<keyword evidence="2" id="KW-1185">Reference proteome</keyword>
<proteinExistence type="predicted"/>
<protein>
    <recommendedName>
        <fullName evidence="3">Replication initiation factor</fullName>
    </recommendedName>
</protein>
<dbReference type="HOGENOM" id="CLU_058417_0_0_7"/>